<proteinExistence type="predicted"/>
<dbReference type="AlphaFoldDB" id="A0AAV1BAV0"/>
<sequence>MLVVPSPHHPSPPVTLSVSPSTFTIHHFPFNHHKPLRTSQHQPLIIILCSSSNTPSARIIIPPSPPLPSSPSSTVNNNIITETTLTFPLFNFRRSNFSISIPLISTLSECVVSMKVMLMPCLLVCKSKRETIGVAWLLFLVALNLNKKVSEHHHVPTCVGSKLV</sequence>
<evidence type="ECO:0000313" key="1">
    <source>
        <dbReference type="EMBL" id="CAI8618798.1"/>
    </source>
</evidence>
<keyword evidence="2" id="KW-1185">Reference proteome</keyword>
<evidence type="ECO:0008006" key="3">
    <source>
        <dbReference type="Google" id="ProtNLM"/>
    </source>
</evidence>
<name>A0AAV1BAV0_VICFA</name>
<protein>
    <recommendedName>
        <fullName evidence="3">Transmembrane protein</fullName>
    </recommendedName>
</protein>
<reference evidence="1 2" key="1">
    <citation type="submission" date="2023-01" db="EMBL/GenBank/DDBJ databases">
        <authorList>
            <person name="Kreplak J."/>
        </authorList>
    </citation>
    <scope>NUCLEOTIDE SEQUENCE [LARGE SCALE GENOMIC DNA]</scope>
</reference>
<accession>A0AAV1BAV0</accession>
<evidence type="ECO:0000313" key="2">
    <source>
        <dbReference type="Proteomes" id="UP001157006"/>
    </source>
</evidence>
<gene>
    <name evidence="1" type="ORF">VFH_VI140400</name>
</gene>
<dbReference type="EMBL" id="OX451741">
    <property type="protein sequence ID" value="CAI8618798.1"/>
    <property type="molecule type" value="Genomic_DNA"/>
</dbReference>
<organism evidence="1 2">
    <name type="scientific">Vicia faba</name>
    <name type="common">Broad bean</name>
    <name type="synonym">Faba vulgaris</name>
    <dbReference type="NCBI Taxonomy" id="3906"/>
    <lineage>
        <taxon>Eukaryota</taxon>
        <taxon>Viridiplantae</taxon>
        <taxon>Streptophyta</taxon>
        <taxon>Embryophyta</taxon>
        <taxon>Tracheophyta</taxon>
        <taxon>Spermatophyta</taxon>
        <taxon>Magnoliopsida</taxon>
        <taxon>eudicotyledons</taxon>
        <taxon>Gunneridae</taxon>
        <taxon>Pentapetalae</taxon>
        <taxon>rosids</taxon>
        <taxon>fabids</taxon>
        <taxon>Fabales</taxon>
        <taxon>Fabaceae</taxon>
        <taxon>Papilionoideae</taxon>
        <taxon>50 kb inversion clade</taxon>
        <taxon>NPAAA clade</taxon>
        <taxon>Hologalegina</taxon>
        <taxon>IRL clade</taxon>
        <taxon>Fabeae</taxon>
        <taxon>Vicia</taxon>
    </lineage>
</organism>
<dbReference type="Proteomes" id="UP001157006">
    <property type="component" value="Chromosome 6"/>
</dbReference>